<evidence type="ECO:0000313" key="1">
    <source>
        <dbReference type="EMBL" id="MBF8150877.1"/>
    </source>
</evidence>
<dbReference type="InterPro" id="IPR026341">
    <property type="entry name" value="T9SS_type_B"/>
</dbReference>
<organism evidence="1 2">
    <name type="scientific">Winogradskyella marina</name>
    <dbReference type="NCBI Taxonomy" id="2785530"/>
    <lineage>
        <taxon>Bacteria</taxon>
        <taxon>Pseudomonadati</taxon>
        <taxon>Bacteroidota</taxon>
        <taxon>Flavobacteriia</taxon>
        <taxon>Flavobacteriales</taxon>
        <taxon>Flavobacteriaceae</taxon>
        <taxon>Winogradskyella</taxon>
    </lineage>
</organism>
<keyword evidence="2" id="KW-1185">Reference proteome</keyword>
<sequence>MFSNVSTGEHEIIARDKNGCGITTESIFVIDYPLYFTPNGDGNNDTWNIEGIGSNGIIYIFDRYGKLLKQLSPDGEGWNGTVNGKALPTSDYWFTVEYDEPSSGVRKEFQANFTLKR</sequence>
<dbReference type="EMBL" id="JADOET010000012">
    <property type="protein sequence ID" value="MBF8150877.1"/>
    <property type="molecule type" value="Genomic_DNA"/>
</dbReference>
<dbReference type="Proteomes" id="UP000611215">
    <property type="component" value="Unassembled WGS sequence"/>
</dbReference>
<protein>
    <submittedName>
        <fullName evidence="1">T9SS type B sorting domain-containing protein</fullName>
    </submittedName>
</protein>
<comment type="caution">
    <text evidence="1">The sequence shown here is derived from an EMBL/GenBank/DDBJ whole genome shotgun (WGS) entry which is preliminary data.</text>
</comment>
<accession>A0ABS0EK90</accession>
<dbReference type="NCBIfam" id="TIGR04131">
    <property type="entry name" value="Bac_Flav_CTERM"/>
    <property type="match status" value="1"/>
</dbReference>
<gene>
    <name evidence="1" type="ORF">ITJ86_13270</name>
</gene>
<evidence type="ECO:0000313" key="2">
    <source>
        <dbReference type="Proteomes" id="UP000611215"/>
    </source>
</evidence>
<reference evidence="1 2" key="1">
    <citation type="submission" date="2020-11" db="EMBL/GenBank/DDBJ databases">
        <title>Winogradskyella marina sp. nov., isolated from marine sediment.</title>
        <authorList>
            <person name="Bo J."/>
            <person name="Wang S."/>
            <person name="Song X."/>
            <person name="Du Z."/>
        </authorList>
    </citation>
    <scope>NUCLEOTIDE SEQUENCE [LARGE SCALE GENOMIC DNA]</scope>
    <source>
        <strain evidence="1 2">F6397</strain>
    </source>
</reference>
<proteinExistence type="predicted"/>
<dbReference type="Pfam" id="PF13585">
    <property type="entry name" value="CHU_C"/>
    <property type="match status" value="1"/>
</dbReference>
<name>A0ABS0EK90_9FLAO</name>